<evidence type="ECO:0000256" key="1">
    <source>
        <dbReference type="SAM" id="Coils"/>
    </source>
</evidence>
<sequence>MGRGNGARDYKSYKEYKPWPKADSGVAEQRSQQGTQRSADTGNLVTDMQTALNSARKAETRVIKLHKAYEKAQEQWAAYEQMAKINFQRERRRFANDLERIEKEALDAEDLQEHTRAIVRQIALREAAAAGKGLPARGSNPTDPQVSALFSSWAEEDGAALTGVFQRAFQGQTEAPITPVRTHAAPPRTPAPSRSAVLDTPKTEVNKDPYMTATPVPAPPAVSASTLPEPATTGAPPPGLSPGQVPKHPGQRDMEATRVRTSEAPPRANIKAATKEKVGASTAHVTLRDKLQEKRSALRAFGVATIPAVERAHVASGAGPPDPGPQGTIIDDDPDLDAFGMDD</sequence>
<organism evidence="3 4">
    <name type="scientific">Symbiodinium microadriaticum</name>
    <name type="common">Dinoflagellate</name>
    <name type="synonym">Zooxanthella microadriatica</name>
    <dbReference type="NCBI Taxonomy" id="2951"/>
    <lineage>
        <taxon>Eukaryota</taxon>
        <taxon>Sar</taxon>
        <taxon>Alveolata</taxon>
        <taxon>Dinophyceae</taxon>
        <taxon>Suessiales</taxon>
        <taxon>Symbiodiniaceae</taxon>
        <taxon>Symbiodinium</taxon>
    </lineage>
</organism>
<feature type="region of interest" description="Disordered" evidence="2">
    <location>
        <begin position="312"/>
        <end position="343"/>
    </location>
</feature>
<feature type="compositionally biased region" description="Basic and acidic residues" evidence="2">
    <location>
        <begin position="1"/>
        <end position="20"/>
    </location>
</feature>
<reference evidence="3 4" key="1">
    <citation type="submission" date="2016-02" db="EMBL/GenBank/DDBJ databases">
        <title>Genome analysis of coral dinoflagellate symbionts highlights evolutionary adaptations to a symbiotic lifestyle.</title>
        <authorList>
            <person name="Aranda M."/>
            <person name="Li Y."/>
            <person name="Liew Y.J."/>
            <person name="Baumgarten S."/>
            <person name="Simakov O."/>
            <person name="Wilson M."/>
            <person name="Piel J."/>
            <person name="Ashoor H."/>
            <person name="Bougouffa S."/>
            <person name="Bajic V.B."/>
            <person name="Ryu T."/>
            <person name="Ravasi T."/>
            <person name="Bayer T."/>
            <person name="Micklem G."/>
            <person name="Kim H."/>
            <person name="Bhak J."/>
            <person name="Lajeunesse T.C."/>
            <person name="Voolstra C.R."/>
        </authorList>
    </citation>
    <scope>NUCLEOTIDE SEQUENCE [LARGE SCALE GENOMIC DNA]</scope>
    <source>
        <strain evidence="3 4">CCMP2467</strain>
    </source>
</reference>
<evidence type="ECO:0000313" key="3">
    <source>
        <dbReference type="EMBL" id="OLQ04801.1"/>
    </source>
</evidence>
<keyword evidence="4" id="KW-1185">Reference proteome</keyword>
<proteinExistence type="predicted"/>
<gene>
    <name evidence="3" type="ORF">AK812_SmicGene12025</name>
</gene>
<name>A0A1Q9EBL7_SYMMI</name>
<dbReference type="Proteomes" id="UP000186817">
    <property type="component" value="Unassembled WGS sequence"/>
</dbReference>
<evidence type="ECO:0000256" key="2">
    <source>
        <dbReference type="SAM" id="MobiDB-lite"/>
    </source>
</evidence>
<dbReference type="EMBL" id="LSRX01000200">
    <property type="protein sequence ID" value="OLQ04801.1"/>
    <property type="molecule type" value="Genomic_DNA"/>
</dbReference>
<feature type="compositionally biased region" description="Low complexity" evidence="2">
    <location>
        <begin position="178"/>
        <end position="197"/>
    </location>
</feature>
<evidence type="ECO:0000313" key="4">
    <source>
        <dbReference type="Proteomes" id="UP000186817"/>
    </source>
</evidence>
<accession>A0A1Q9EBL7</accession>
<feature type="region of interest" description="Disordered" evidence="2">
    <location>
        <begin position="1"/>
        <end position="43"/>
    </location>
</feature>
<protein>
    <submittedName>
        <fullName evidence="3">Uncharacterized protein</fullName>
    </submittedName>
</protein>
<comment type="caution">
    <text evidence="3">The sequence shown here is derived from an EMBL/GenBank/DDBJ whole genome shotgun (WGS) entry which is preliminary data.</text>
</comment>
<keyword evidence="1" id="KW-0175">Coiled coil</keyword>
<feature type="compositionally biased region" description="Low complexity" evidence="2">
    <location>
        <begin position="221"/>
        <end position="234"/>
    </location>
</feature>
<feature type="region of interest" description="Disordered" evidence="2">
    <location>
        <begin position="175"/>
        <end position="281"/>
    </location>
</feature>
<feature type="compositionally biased region" description="Acidic residues" evidence="2">
    <location>
        <begin position="330"/>
        <end position="343"/>
    </location>
</feature>
<dbReference type="AlphaFoldDB" id="A0A1Q9EBL7"/>
<feature type="coiled-coil region" evidence="1">
    <location>
        <begin position="55"/>
        <end position="111"/>
    </location>
</feature>
<feature type="compositionally biased region" description="Polar residues" evidence="2">
    <location>
        <begin position="29"/>
        <end position="43"/>
    </location>
</feature>
<feature type="compositionally biased region" description="Basic and acidic residues" evidence="2">
    <location>
        <begin position="250"/>
        <end position="261"/>
    </location>
</feature>